<protein>
    <submittedName>
        <fullName evidence="2">Uncharacterized protein</fullName>
    </submittedName>
</protein>
<keyword evidence="3" id="KW-1185">Reference proteome</keyword>
<evidence type="ECO:0000313" key="3">
    <source>
        <dbReference type="Proteomes" id="UP001174932"/>
    </source>
</evidence>
<organism evidence="2 3">
    <name type="scientific">Rhizobium alvei</name>
    <dbReference type="NCBI Taxonomy" id="1132659"/>
    <lineage>
        <taxon>Bacteria</taxon>
        <taxon>Pseudomonadati</taxon>
        <taxon>Pseudomonadota</taxon>
        <taxon>Alphaproteobacteria</taxon>
        <taxon>Hyphomicrobiales</taxon>
        <taxon>Rhizobiaceae</taxon>
        <taxon>Rhizobium/Agrobacterium group</taxon>
        <taxon>Rhizobium</taxon>
    </lineage>
</organism>
<keyword evidence="1" id="KW-0472">Membrane</keyword>
<keyword evidence="1" id="KW-0812">Transmembrane</keyword>
<feature type="transmembrane region" description="Helical" evidence="1">
    <location>
        <begin position="40"/>
        <end position="60"/>
    </location>
</feature>
<evidence type="ECO:0000313" key="2">
    <source>
        <dbReference type="EMBL" id="MDO6964043.1"/>
    </source>
</evidence>
<reference evidence="2" key="1">
    <citation type="journal article" date="2015" name="Int. J. Syst. Evol. Microbiol.">
        <title>Rhizobium alvei sp. nov., isolated from a freshwater river.</title>
        <authorList>
            <person name="Sheu S.Y."/>
            <person name="Huang H.W."/>
            <person name="Young C.C."/>
            <person name="Chen W.M."/>
        </authorList>
    </citation>
    <scope>NUCLEOTIDE SEQUENCE</scope>
    <source>
        <strain evidence="2">TNR-22</strain>
    </source>
</reference>
<evidence type="ECO:0000256" key="1">
    <source>
        <dbReference type="SAM" id="Phobius"/>
    </source>
</evidence>
<accession>A0ABT8YL18</accession>
<dbReference type="RefSeq" id="WP_304375958.1">
    <property type="nucleotide sequence ID" value="NZ_JAUOZU010000006.1"/>
</dbReference>
<reference evidence="2" key="2">
    <citation type="submission" date="2023-07" db="EMBL/GenBank/DDBJ databases">
        <authorList>
            <person name="Shen H."/>
        </authorList>
    </citation>
    <scope>NUCLEOTIDE SEQUENCE</scope>
    <source>
        <strain evidence="2">TNR-22</strain>
    </source>
</reference>
<name>A0ABT8YL18_9HYPH</name>
<proteinExistence type="predicted"/>
<dbReference type="EMBL" id="JAUOZU010000006">
    <property type="protein sequence ID" value="MDO6964043.1"/>
    <property type="molecule type" value="Genomic_DNA"/>
</dbReference>
<comment type="caution">
    <text evidence="2">The sequence shown here is derived from an EMBL/GenBank/DDBJ whole genome shotgun (WGS) entry which is preliminary data.</text>
</comment>
<gene>
    <name evidence="2" type="ORF">Q4481_08750</name>
</gene>
<keyword evidence="1" id="KW-1133">Transmembrane helix</keyword>
<dbReference type="Proteomes" id="UP001174932">
    <property type="component" value="Unassembled WGS sequence"/>
</dbReference>
<sequence length="195" mass="21812">MSIGNLTPYLKRKFPRELCREITLDRGRLSPRPVQESMTIIRLGFSLLLALICAACTIMVDAKIEPVGLVASRPRSDIYPSDVADSEWIKYNVVVDKNMIYSARRVSATIFMELTDCKGLHIDNLDLYVKDISIFQTGSVDEHNFKSIVNSPGRSIVASFYIKNDIIGQQKNLCAKFRGGGFVGPKISSKTYSLK</sequence>